<dbReference type="InterPro" id="IPR011990">
    <property type="entry name" value="TPR-like_helical_dom_sf"/>
</dbReference>
<reference evidence="2" key="1">
    <citation type="submission" date="2023-03" db="EMBL/GenBank/DDBJ databases">
        <title>Massive genome expansion in bonnet fungi (Mycena s.s.) driven by repeated elements and novel gene families across ecological guilds.</title>
        <authorList>
            <consortium name="Lawrence Berkeley National Laboratory"/>
            <person name="Harder C.B."/>
            <person name="Miyauchi S."/>
            <person name="Viragh M."/>
            <person name="Kuo A."/>
            <person name="Thoen E."/>
            <person name="Andreopoulos B."/>
            <person name="Lu D."/>
            <person name="Skrede I."/>
            <person name="Drula E."/>
            <person name="Henrissat B."/>
            <person name="Morin E."/>
            <person name="Kohler A."/>
            <person name="Barry K."/>
            <person name="LaButti K."/>
            <person name="Morin E."/>
            <person name="Salamov A."/>
            <person name="Lipzen A."/>
            <person name="Mereny Z."/>
            <person name="Hegedus B."/>
            <person name="Baldrian P."/>
            <person name="Stursova M."/>
            <person name="Weitz H."/>
            <person name="Taylor A."/>
            <person name="Grigoriev I.V."/>
            <person name="Nagy L.G."/>
            <person name="Martin F."/>
            <person name="Kauserud H."/>
        </authorList>
    </citation>
    <scope>NUCLEOTIDE SEQUENCE</scope>
    <source>
        <strain evidence="2">9144</strain>
    </source>
</reference>
<dbReference type="GO" id="GO:0043531">
    <property type="term" value="F:ADP binding"/>
    <property type="evidence" value="ECO:0007669"/>
    <property type="project" value="InterPro"/>
</dbReference>
<organism evidence="2 3">
    <name type="scientific">Mycena pura</name>
    <dbReference type="NCBI Taxonomy" id="153505"/>
    <lineage>
        <taxon>Eukaryota</taxon>
        <taxon>Fungi</taxon>
        <taxon>Dikarya</taxon>
        <taxon>Basidiomycota</taxon>
        <taxon>Agaricomycotina</taxon>
        <taxon>Agaricomycetes</taxon>
        <taxon>Agaricomycetidae</taxon>
        <taxon>Agaricales</taxon>
        <taxon>Marasmiineae</taxon>
        <taxon>Mycenaceae</taxon>
        <taxon>Mycena</taxon>
    </lineage>
</organism>
<dbReference type="InterPro" id="IPR019734">
    <property type="entry name" value="TPR_rpt"/>
</dbReference>
<accession>A0AAD6V5G0</accession>
<dbReference type="Gene3D" id="3.40.50.300">
    <property type="entry name" value="P-loop containing nucleotide triphosphate hydrolases"/>
    <property type="match status" value="1"/>
</dbReference>
<dbReference type="Gene3D" id="1.20.930.20">
    <property type="entry name" value="Adaptor protein Cbl, N-terminal domain"/>
    <property type="match status" value="1"/>
</dbReference>
<dbReference type="AlphaFoldDB" id="A0AAD6V5G0"/>
<feature type="domain" description="NB-ARC" evidence="1">
    <location>
        <begin position="189"/>
        <end position="268"/>
    </location>
</feature>
<dbReference type="InterPro" id="IPR027417">
    <property type="entry name" value="P-loop_NTPase"/>
</dbReference>
<dbReference type="Proteomes" id="UP001219525">
    <property type="component" value="Unassembled WGS sequence"/>
</dbReference>
<proteinExistence type="predicted"/>
<dbReference type="EMBL" id="JARJCW010000065">
    <property type="protein sequence ID" value="KAJ7200008.1"/>
    <property type="molecule type" value="Genomic_DNA"/>
</dbReference>
<dbReference type="InterPro" id="IPR002182">
    <property type="entry name" value="NB-ARC"/>
</dbReference>
<dbReference type="SMART" id="SM00028">
    <property type="entry name" value="TPR"/>
    <property type="match status" value="3"/>
</dbReference>
<dbReference type="Gene3D" id="1.25.40.10">
    <property type="entry name" value="Tetratricopeptide repeat domain"/>
    <property type="match status" value="2"/>
</dbReference>
<protein>
    <recommendedName>
        <fullName evidence="1">NB-ARC domain-containing protein</fullName>
    </recommendedName>
</protein>
<keyword evidence="3" id="KW-1185">Reference proteome</keyword>
<dbReference type="PANTHER" id="PTHR47691:SF3">
    <property type="entry name" value="HTH-TYPE TRANSCRIPTIONAL REGULATOR RV0890C-RELATED"/>
    <property type="match status" value="1"/>
</dbReference>
<gene>
    <name evidence="2" type="ORF">GGX14DRAFT_401014</name>
</gene>
<name>A0AAD6V5G0_9AGAR</name>
<dbReference type="SUPFAM" id="SSF52540">
    <property type="entry name" value="P-loop containing nucleoside triphosphate hydrolases"/>
    <property type="match status" value="1"/>
</dbReference>
<evidence type="ECO:0000259" key="1">
    <source>
        <dbReference type="Pfam" id="PF00931"/>
    </source>
</evidence>
<sequence length="1040" mass="114823">MTSQHSPTEARLSAILAYLNPAASTLNDIATSIGIPFMQAIASTTVSLVTSVQNVKQNRDECVHLVESIQQIITAIIDLHINAEAGSELALQTLHNLGKFTETIHQIYSYVEAQRHGNRLKQLLRQREMNQLLKHCKAGLGQAFDNFKYPKHYMQRKAHEQHVALLESITTLSDGGSSDKSSVIFHGRERELEEIVQTLVQDAQRIAILGAGGMGKTTLAKTAFHHPAITAKYGNRFFVPCNTARTKVELVAVIGSYLGLKPGKDLTKAVIRYFTLGPPSLIVLDNLESPWEAMSSRDDVEEFLSLLTDVQHLALVDAKITMRGTERPAKVKWSRPFLAPLKSIPDQAARQLFFEIADEVHDPEKVDRVLGLTDNVPLAIELIAHLVEYEGCSNVLARWETERIGLLSNGFDSRSNLEISIGISLSSPRMASCPGAWDLLSLLSILPDGISDVELQQTRIPIPNILACRAALLRTSLAYASDDRRLNLLGPIREYIQQTYPPPQTLVGPLGRYFHELLELYLAYDGVELHGVVDQIAANLHNIQEIARRTLYSSNPDLAGVIKCILALNSFVRMTGHGAKTLMDCIPNVLQESPNPLLETMFITERFGSWRHNAIANPDTLLQQGLDHLRGLNDKSLEGYCLYHTNDVKKAGEYYETALSTSRSFGDINRQCTTLVQLALLKIQMGNYPQALAYSEEIRHLAKLSGNLFQEARALRIQSTALTALGNYKECAGLLGAAKELLCLCGLSQSTTFQGVMSSEATCHLAKSEYAEALGIHQEIARKQSAEQDPHVHAFALLNIAQIEVTIGTPECEVRQKLAKVAMLFGAIKYPIGVVLCGTVEADLELRSGNFVEARKLFQKCLTRTWGRYTEAVSYCLERVADTERWTAADLDWSSAKAVVLLAHGLKTSDRPVIHKALRYIGDIFLKQGDDETSRNLVTVALIGFTQMDIHQSRAECMLRLGNILKRKGDLEQAVGLWKKAQLLFSRSLQVEQVAHIHALVASAEKELFNGHAKGISIGIPAGGTPDALTAVQIPVAEMN</sequence>
<dbReference type="InterPro" id="IPR036537">
    <property type="entry name" value="Adaptor_Cbl_N_dom_sf"/>
</dbReference>
<comment type="caution">
    <text evidence="2">The sequence shown here is derived from an EMBL/GenBank/DDBJ whole genome shotgun (WGS) entry which is preliminary data.</text>
</comment>
<dbReference type="PANTHER" id="PTHR47691">
    <property type="entry name" value="REGULATOR-RELATED"/>
    <property type="match status" value="1"/>
</dbReference>
<dbReference type="SUPFAM" id="SSF48452">
    <property type="entry name" value="TPR-like"/>
    <property type="match status" value="2"/>
</dbReference>
<dbReference type="GO" id="GO:0007166">
    <property type="term" value="P:cell surface receptor signaling pathway"/>
    <property type="evidence" value="ECO:0007669"/>
    <property type="project" value="InterPro"/>
</dbReference>
<evidence type="ECO:0000313" key="2">
    <source>
        <dbReference type="EMBL" id="KAJ7200008.1"/>
    </source>
</evidence>
<dbReference type="Pfam" id="PF00931">
    <property type="entry name" value="NB-ARC"/>
    <property type="match status" value="1"/>
</dbReference>
<dbReference type="CDD" id="cd21037">
    <property type="entry name" value="MLKL_NTD"/>
    <property type="match status" value="1"/>
</dbReference>
<evidence type="ECO:0000313" key="3">
    <source>
        <dbReference type="Proteomes" id="UP001219525"/>
    </source>
</evidence>
<dbReference type="InterPro" id="IPR059179">
    <property type="entry name" value="MLKL-like_MCAfunc"/>
</dbReference>